<dbReference type="Pfam" id="PF01024">
    <property type="entry name" value="Colicin"/>
    <property type="match status" value="1"/>
</dbReference>
<dbReference type="GO" id="GO:0050829">
    <property type="term" value="P:defense response to Gram-negative bacterium"/>
    <property type="evidence" value="ECO:0007669"/>
    <property type="project" value="InterPro"/>
</dbReference>
<evidence type="ECO:0000313" key="16">
    <source>
        <dbReference type="EMBL" id="VDR27128.1"/>
    </source>
</evidence>
<dbReference type="InterPro" id="IPR055023">
    <property type="entry name" value="ColA_N"/>
</dbReference>
<evidence type="ECO:0000256" key="9">
    <source>
        <dbReference type="ARBA" id="ARBA00023048"/>
    </source>
</evidence>
<proteinExistence type="inferred from homology"/>
<comment type="function">
    <text evidence="2">Colicins are polypeptide toxins produced by and active against E.coli and closely related bacteria.</text>
</comment>
<evidence type="ECO:0000313" key="17">
    <source>
        <dbReference type="Proteomes" id="UP000274346"/>
    </source>
</evidence>
<feature type="compositionally biased region" description="Gly residues" evidence="12">
    <location>
        <begin position="17"/>
        <end position="28"/>
    </location>
</feature>
<feature type="domain" description="Channel forming colicins" evidence="14">
    <location>
        <begin position="185"/>
        <end position="367"/>
    </location>
</feature>
<keyword evidence="9" id="KW-0078">Bacteriocin</keyword>
<comment type="subcellular location">
    <subcellularLocation>
        <location evidence="3">Membrane</location>
    </subcellularLocation>
</comment>
<dbReference type="EMBL" id="LR131271">
    <property type="protein sequence ID" value="VDR27128.1"/>
    <property type="molecule type" value="Genomic_DNA"/>
</dbReference>
<evidence type="ECO:0000256" key="10">
    <source>
        <dbReference type="ARBA" id="ARBA00023136"/>
    </source>
</evidence>
<dbReference type="Proteomes" id="UP000274346">
    <property type="component" value="Chromosome"/>
</dbReference>
<evidence type="ECO:0000256" key="5">
    <source>
        <dbReference type="ARBA" id="ARBA00022529"/>
    </source>
</evidence>
<protein>
    <submittedName>
        <fullName evidence="16">Colicin-Ia</fullName>
    </submittedName>
</protein>
<evidence type="ECO:0000256" key="2">
    <source>
        <dbReference type="ARBA" id="ARBA00003197"/>
    </source>
</evidence>
<sequence>MPEETMTVGGSDIHWGGTNGTGGGNTGGGGGGISGINWSVLKYGDTIKTKWGTIRIDTYGRPVVNGIIMTYENSSLVEDGSGRLVRALNSAIEKDRNNPKNYGNNQSPSNVKYTGKNPVAEYSLPLDVYNSVLKGIIPNGYWVSDNKVMAKIVETYEINGGGKGNDRIGTKKYNKEIAALTNTYERGEKDRQETKDALKKNSGFFNDLYGKLGENQEKIAKELFESAKYKKLRSIDNAIKSYGTFKGNFDKLHNESRRKSISLELKAVERTELVKNLKTFSKAFGLVDKTIDGYDLVTELRKSIESNNWRPFFVKAESIFAGLGASWLTAWAFSIILATPLGVVTFAVIMASVSALVDEKLMEKINKSIGV</sequence>
<dbReference type="GO" id="GO:0016020">
    <property type="term" value="C:membrane"/>
    <property type="evidence" value="ECO:0007669"/>
    <property type="project" value="UniProtKB-SubCell"/>
</dbReference>
<organism evidence="16 17">
    <name type="scientific">Raoultella terrigena</name>
    <name type="common">Klebsiella terrigena</name>
    <dbReference type="NCBI Taxonomy" id="577"/>
    <lineage>
        <taxon>Bacteria</taxon>
        <taxon>Pseudomonadati</taxon>
        <taxon>Pseudomonadota</taxon>
        <taxon>Gammaproteobacteria</taxon>
        <taxon>Enterobacterales</taxon>
        <taxon>Enterobacteriaceae</taxon>
        <taxon>Klebsiella/Raoultella group</taxon>
        <taxon>Raoultella</taxon>
    </lineage>
</organism>
<comment type="similarity">
    <text evidence="4">Belongs to the channel forming colicin family.</text>
</comment>
<dbReference type="InterPro" id="IPR038283">
    <property type="entry name" value="Channel_colicin_C_sf"/>
</dbReference>
<dbReference type="Gene3D" id="2.30.30.970">
    <property type="match status" value="1"/>
</dbReference>
<evidence type="ECO:0000256" key="11">
    <source>
        <dbReference type="SAM" id="Coils"/>
    </source>
</evidence>
<evidence type="ECO:0000256" key="1">
    <source>
        <dbReference type="ARBA" id="ARBA00002178"/>
    </source>
</evidence>
<feature type="transmembrane region" description="Helical" evidence="13">
    <location>
        <begin position="331"/>
        <end position="357"/>
    </location>
</feature>
<keyword evidence="8" id="KW-0044">Antibiotic</keyword>
<gene>
    <name evidence="16" type="primary">cia</name>
    <name evidence="16" type="ORF">NCTC13098_03494</name>
</gene>
<dbReference type="SUPFAM" id="SSF56837">
    <property type="entry name" value="Colicin"/>
    <property type="match status" value="1"/>
</dbReference>
<feature type="domain" description="Colicin-A N-terminal" evidence="15">
    <location>
        <begin position="47"/>
        <end position="92"/>
    </location>
</feature>
<name>A0A3P8JJX0_RAOTE</name>
<evidence type="ECO:0000256" key="6">
    <source>
        <dbReference type="ARBA" id="ARBA00022692"/>
    </source>
</evidence>
<keyword evidence="7 13" id="KW-1133">Transmembrane helix</keyword>
<dbReference type="Pfam" id="PF22348">
    <property type="entry name" value="ColA_N"/>
    <property type="match status" value="1"/>
</dbReference>
<evidence type="ECO:0000256" key="12">
    <source>
        <dbReference type="SAM" id="MobiDB-lite"/>
    </source>
</evidence>
<keyword evidence="11" id="KW-0175">Coiled coil</keyword>
<accession>A0A3P8JJX0</accession>
<evidence type="ECO:0000256" key="3">
    <source>
        <dbReference type="ARBA" id="ARBA00004370"/>
    </source>
</evidence>
<dbReference type="GO" id="GO:0140911">
    <property type="term" value="F:pore-forming activity"/>
    <property type="evidence" value="ECO:0007669"/>
    <property type="project" value="InterPro"/>
</dbReference>
<dbReference type="InterPro" id="IPR000293">
    <property type="entry name" value="Channel_colicin_C"/>
</dbReference>
<evidence type="ECO:0000259" key="14">
    <source>
        <dbReference type="Pfam" id="PF01024"/>
    </source>
</evidence>
<evidence type="ECO:0000256" key="7">
    <source>
        <dbReference type="ARBA" id="ARBA00022989"/>
    </source>
</evidence>
<comment type="function">
    <text evidence="1">This colicin is a channel-forming colicin. This class of transmembrane toxins depolarize the cytoplasmic membrane, leading to dissipation of cellular energy.</text>
</comment>
<feature type="coiled-coil region" evidence="11">
    <location>
        <begin position="170"/>
        <end position="197"/>
    </location>
</feature>
<feature type="region of interest" description="Disordered" evidence="12">
    <location>
        <begin position="1"/>
        <end position="28"/>
    </location>
</feature>
<evidence type="ECO:0000256" key="4">
    <source>
        <dbReference type="ARBA" id="ARBA00007595"/>
    </source>
</evidence>
<evidence type="ECO:0000256" key="8">
    <source>
        <dbReference type="ARBA" id="ARBA00023022"/>
    </source>
</evidence>
<keyword evidence="10 13" id="KW-0472">Membrane</keyword>
<dbReference type="AlphaFoldDB" id="A0A3P8JJX0"/>
<dbReference type="Gene3D" id="1.10.490.30">
    <property type="entry name" value="Colicin"/>
    <property type="match status" value="1"/>
</dbReference>
<dbReference type="GO" id="GO:0031640">
    <property type="term" value="P:killing of cells of another organism"/>
    <property type="evidence" value="ECO:0007669"/>
    <property type="project" value="UniProtKB-KW"/>
</dbReference>
<evidence type="ECO:0000259" key="15">
    <source>
        <dbReference type="Pfam" id="PF22348"/>
    </source>
</evidence>
<keyword evidence="5" id="KW-0929">Antimicrobial</keyword>
<evidence type="ECO:0000256" key="13">
    <source>
        <dbReference type="SAM" id="Phobius"/>
    </source>
</evidence>
<dbReference type="PRINTS" id="PR00280">
    <property type="entry name" value="CHANLCOLICIN"/>
</dbReference>
<keyword evidence="6 13" id="KW-0812">Transmembrane</keyword>
<dbReference type="KEGG" id="rtg:NCTC13098_03494"/>
<reference evidence="16 17" key="1">
    <citation type="submission" date="2018-12" db="EMBL/GenBank/DDBJ databases">
        <authorList>
            <consortium name="Pathogen Informatics"/>
        </authorList>
    </citation>
    <scope>NUCLEOTIDE SEQUENCE [LARGE SCALE GENOMIC DNA]</scope>
    <source>
        <strain evidence="16 17">NCTC13098</strain>
    </source>
</reference>